<comment type="caution">
    <text evidence="2">The sequence shown here is derived from an EMBL/GenBank/DDBJ whole genome shotgun (WGS) entry which is preliminary data.</text>
</comment>
<evidence type="ECO:0000256" key="1">
    <source>
        <dbReference type="SAM" id="Phobius"/>
    </source>
</evidence>
<name>A0A0L8VCT1_9BACT</name>
<keyword evidence="1" id="KW-1133">Transmembrane helix</keyword>
<dbReference type="AlphaFoldDB" id="A0A0L8VCT1"/>
<dbReference type="RefSeq" id="WP_157624489.1">
    <property type="nucleotide sequence ID" value="NZ_LGIA01000053.1"/>
</dbReference>
<dbReference type="Proteomes" id="UP000036958">
    <property type="component" value="Unassembled WGS sequence"/>
</dbReference>
<keyword evidence="3" id="KW-1185">Reference proteome</keyword>
<feature type="transmembrane region" description="Helical" evidence="1">
    <location>
        <begin position="172"/>
        <end position="192"/>
    </location>
</feature>
<proteinExistence type="predicted"/>
<organism evidence="2 3">
    <name type="scientific">Sunxiuqinia dokdonensis</name>
    <dbReference type="NCBI Taxonomy" id="1409788"/>
    <lineage>
        <taxon>Bacteria</taxon>
        <taxon>Pseudomonadati</taxon>
        <taxon>Bacteroidota</taxon>
        <taxon>Bacteroidia</taxon>
        <taxon>Marinilabiliales</taxon>
        <taxon>Prolixibacteraceae</taxon>
        <taxon>Sunxiuqinia</taxon>
    </lineage>
</organism>
<keyword evidence="1" id="KW-0472">Membrane</keyword>
<accession>A0A0L8VCT1</accession>
<feature type="transmembrane region" description="Helical" evidence="1">
    <location>
        <begin position="198"/>
        <end position="220"/>
    </location>
</feature>
<dbReference type="OrthoDB" id="459949at2"/>
<protein>
    <submittedName>
        <fullName evidence="2">Uncharacterized protein</fullName>
    </submittedName>
</protein>
<gene>
    <name evidence="2" type="ORF">NC99_11870</name>
</gene>
<evidence type="ECO:0000313" key="3">
    <source>
        <dbReference type="Proteomes" id="UP000036958"/>
    </source>
</evidence>
<sequence length="253" mass="29222">MAKGLLGGMTDYNHQSFSDILKDLVEERERAISFRDSIQQNIDVLTLNEYWKKNVPNNFKSIVAYSLRHYNTVIAELEDIPKDLDIEVLEHHVNRLKRISTVAQEINVKIGKLWHNEYDYKDYGNENFDLVENIYGDTRDMAVNLLDIENIAERLKDFIGKKKQIMKRNNPWLSGSFYLVAAIIIISGLGVLSKTVVWYLFPIILIGGILIIGLVGILQLRNDDRISDRSFVSLIKETFKRLPLLNQIKKNGK</sequence>
<keyword evidence="1" id="KW-0812">Transmembrane</keyword>
<dbReference type="EMBL" id="LGIA01000053">
    <property type="protein sequence ID" value="KOH45997.1"/>
    <property type="molecule type" value="Genomic_DNA"/>
</dbReference>
<reference evidence="3" key="1">
    <citation type="submission" date="2015-07" db="EMBL/GenBank/DDBJ databases">
        <title>Genome sequencing of Sunxiuqinia dokdonensis strain SK.</title>
        <authorList>
            <person name="Ahn S."/>
            <person name="Kim B.-C."/>
        </authorList>
    </citation>
    <scope>NUCLEOTIDE SEQUENCE [LARGE SCALE GENOMIC DNA]</scope>
    <source>
        <strain evidence="3">SK</strain>
    </source>
</reference>
<evidence type="ECO:0000313" key="2">
    <source>
        <dbReference type="EMBL" id="KOH45997.1"/>
    </source>
</evidence>